<dbReference type="Proteomes" id="UP001597241">
    <property type="component" value="Unassembled WGS sequence"/>
</dbReference>
<reference evidence="3" key="1">
    <citation type="journal article" date="2019" name="Int. J. Syst. Evol. Microbiol.">
        <title>The Global Catalogue of Microorganisms (GCM) 10K type strain sequencing project: providing services to taxonomists for standard genome sequencing and annotation.</title>
        <authorList>
            <consortium name="The Broad Institute Genomics Platform"/>
            <consortium name="The Broad Institute Genome Sequencing Center for Infectious Disease"/>
            <person name="Wu L."/>
            <person name="Ma J."/>
        </authorList>
    </citation>
    <scope>NUCLEOTIDE SEQUENCE [LARGE SCALE GENOMIC DNA]</scope>
    <source>
        <strain evidence="3">CCUG 62221</strain>
    </source>
</reference>
<sequence length="90" mass="10158">MKTFKNCQSCAMPLNKDPKGKGGGKNADGTLSYKYCSYCYEDGEFIQPNITALEMQAFVKQQLKEMGGFMKLFAGVFSKGIPKLERWKKK</sequence>
<evidence type="ECO:0000313" key="3">
    <source>
        <dbReference type="Proteomes" id="UP001597241"/>
    </source>
</evidence>
<comment type="caution">
    <text evidence="2">The sequence shown here is derived from an EMBL/GenBank/DDBJ whole genome shotgun (WGS) entry which is preliminary data.</text>
</comment>
<name>A0ABW3WQA5_9FLAO</name>
<protein>
    <submittedName>
        <fullName evidence="2">Zinc ribbon domain-containing protein</fullName>
    </submittedName>
</protein>
<dbReference type="RefSeq" id="WP_386809867.1">
    <property type="nucleotide sequence ID" value="NZ_JBHTMV010000006.1"/>
</dbReference>
<organism evidence="2 3">
    <name type="scientific">Lutibacter holmesii</name>
    <dbReference type="NCBI Taxonomy" id="1137985"/>
    <lineage>
        <taxon>Bacteria</taxon>
        <taxon>Pseudomonadati</taxon>
        <taxon>Bacteroidota</taxon>
        <taxon>Flavobacteriia</taxon>
        <taxon>Flavobacteriales</taxon>
        <taxon>Flavobacteriaceae</taxon>
        <taxon>Lutibacter</taxon>
    </lineage>
</organism>
<evidence type="ECO:0000259" key="1">
    <source>
        <dbReference type="Pfam" id="PF12674"/>
    </source>
</evidence>
<feature type="domain" description="Putative zinc ribbon" evidence="1">
    <location>
        <begin position="7"/>
        <end position="88"/>
    </location>
</feature>
<keyword evidence="3" id="KW-1185">Reference proteome</keyword>
<dbReference type="InterPro" id="IPR025868">
    <property type="entry name" value="Zn_ribbon_dom_put"/>
</dbReference>
<dbReference type="EMBL" id="JBHTMV010000006">
    <property type="protein sequence ID" value="MFD1294599.1"/>
    <property type="molecule type" value="Genomic_DNA"/>
</dbReference>
<accession>A0ABW3WQA5</accession>
<evidence type="ECO:0000313" key="2">
    <source>
        <dbReference type="EMBL" id="MFD1294599.1"/>
    </source>
</evidence>
<dbReference type="Pfam" id="PF12674">
    <property type="entry name" value="Zn_ribbon_2"/>
    <property type="match status" value="1"/>
</dbReference>
<gene>
    <name evidence="2" type="ORF">ACFQ5N_12210</name>
</gene>
<proteinExistence type="predicted"/>